<dbReference type="VEuPathDB" id="FungiDB:MYCFIDRAFT_170134"/>
<dbReference type="RefSeq" id="XP_007921533.1">
    <property type="nucleotide sequence ID" value="XM_007923342.1"/>
</dbReference>
<proteinExistence type="predicted"/>
<dbReference type="EMBL" id="KB446555">
    <property type="protein sequence ID" value="EME88530.1"/>
    <property type="molecule type" value="Genomic_DNA"/>
</dbReference>
<protein>
    <submittedName>
        <fullName evidence="2">Uncharacterized protein</fullName>
    </submittedName>
</protein>
<organism evidence="2 3">
    <name type="scientific">Pseudocercospora fijiensis (strain CIRAD86)</name>
    <name type="common">Black leaf streak disease fungus</name>
    <name type="synonym">Mycosphaerella fijiensis</name>
    <dbReference type="NCBI Taxonomy" id="383855"/>
    <lineage>
        <taxon>Eukaryota</taxon>
        <taxon>Fungi</taxon>
        <taxon>Dikarya</taxon>
        <taxon>Ascomycota</taxon>
        <taxon>Pezizomycotina</taxon>
        <taxon>Dothideomycetes</taxon>
        <taxon>Dothideomycetidae</taxon>
        <taxon>Mycosphaerellales</taxon>
        <taxon>Mycosphaerellaceae</taxon>
        <taxon>Pseudocercospora</taxon>
    </lineage>
</organism>
<evidence type="ECO:0000313" key="2">
    <source>
        <dbReference type="EMBL" id="EME88530.1"/>
    </source>
</evidence>
<dbReference type="KEGG" id="pfj:MYCFIDRAFT_170134"/>
<evidence type="ECO:0000256" key="1">
    <source>
        <dbReference type="SAM" id="MobiDB-lite"/>
    </source>
</evidence>
<accession>N1Q7B5</accession>
<keyword evidence="3" id="KW-1185">Reference proteome</keyword>
<sequence length="150" mass="16937">MLRLARPVMRSLEIRSAMYARPQRMVSMDSSEANMYRGMDLTFGQCSGRCRGEELDVGSCFGYFSRLCDFTSPPPYRPSYILSLRAKAAPGNKILMLHSFERSSAIEHDCTLPGDYPYKKPSRMEPSRSIEPFANETTRDNSEHLAAPGL</sequence>
<evidence type="ECO:0000313" key="3">
    <source>
        <dbReference type="Proteomes" id="UP000016932"/>
    </source>
</evidence>
<dbReference type="Proteomes" id="UP000016932">
    <property type="component" value="Unassembled WGS sequence"/>
</dbReference>
<reference evidence="2 3" key="1">
    <citation type="journal article" date="2012" name="PLoS Pathog.">
        <title>Diverse lifestyles and strategies of plant pathogenesis encoded in the genomes of eighteen Dothideomycetes fungi.</title>
        <authorList>
            <person name="Ohm R.A."/>
            <person name="Feau N."/>
            <person name="Henrissat B."/>
            <person name="Schoch C.L."/>
            <person name="Horwitz B.A."/>
            <person name="Barry K.W."/>
            <person name="Condon B.J."/>
            <person name="Copeland A.C."/>
            <person name="Dhillon B."/>
            <person name="Glaser F."/>
            <person name="Hesse C.N."/>
            <person name="Kosti I."/>
            <person name="LaButti K."/>
            <person name="Lindquist E.A."/>
            <person name="Lucas S."/>
            <person name="Salamov A.A."/>
            <person name="Bradshaw R.E."/>
            <person name="Ciuffetti L."/>
            <person name="Hamelin R.C."/>
            <person name="Kema G.H.J."/>
            <person name="Lawrence C."/>
            <person name="Scott J.A."/>
            <person name="Spatafora J.W."/>
            <person name="Turgeon B.G."/>
            <person name="de Wit P.J.G.M."/>
            <person name="Zhong S."/>
            <person name="Goodwin S.B."/>
            <person name="Grigoriev I.V."/>
        </authorList>
    </citation>
    <scope>NUCLEOTIDE SEQUENCE [LARGE SCALE GENOMIC DNA]</scope>
    <source>
        <strain evidence="2 3">CIRAD86</strain>
    </source>
</reference>
<feature type="region of interest" description="Disordered" evidence="1">
    <location>
        <begin position="117"/>
        <end position="150"/>
    </location>
</feature>
<name>N1Q7B5_PSEFD</name>
<dbReference type="AlphaFoldDB" id="N1Q7B5"/>
<dbReference type="HOGENOM" id="CLU_1741376_0_0_1"/>
<gene>
    <name evidence="2" type="ORF">MYCFIDRAFT_170134</name>
</gene>
<dbReference type="GeneID" id="19332449"/>